<name>A0ABV1UEE9_9ACTN</name>
<evidence type="ECO:0008006" key="3">
    <source>
        <dbReference type="Google" id="ProtNLM"/>
    </source>
</evidence>
<comment type="caution">
    <text evidence="1">The sequence shown here is derived from an EMBL/GenBank/DDBJ whole genome shotgun (WGS) entry which is preliminary data.</text>
</comment>
<accession>A0ABV1UEE9</accession>
<proteinExistence type="predicted"/>
<protein>
    <recommendedName>
        <fullName evidence="3">YbaB/EbfC DNA-binding family protein</fullName>
    </recommendedName>
</protein>
<dbReference type="EMBL" id="JBEPAZ010000037">
    <property type="protein sequence ID" value="MER6432088.1"/>
    <property type="molecule type" value="Genomic_DNA"/>
</dbReference>
<sequence length="128" mass="13094">MSAQDSGPAFTQVRLAGTAAEVDRLVAALSGDAEVIFDSASDPDARGEVERVLHLVTHPAPRPVTADAPVSVTVQTVLEADSAVGGLLARGAAKEVEDAVTGALSNLPQVRQASSRVVAAWGMPAPRE</sequence>
<evidence type="ECO:0000313" key="1">
    <source>
        <dbReference type="EMBL" id="MER6432088.1"/>
    </source>
</evidence>
<reference evidence="1 2" key="1">
    <citation type="submission" date="2024-06" db="EMBL/GenBank/DDBJ databases">
        <title>The Natural Products Discovery Center: Release of the First 8490 Sequenced Strains for Exploring Actinobacteria Biosynthetic Diversity.</title>
        <authorList>
            <person name="Kalkreuter E."/>
            <person name="Kautsar S.A."/>
            <person name="Yang D."/>
            <person name="Bader C.D."/>
            <person name="Teijaro C.N."/>
            <person name="Fluegel L."/>
            <person name="Davis C.M."/>
            <person name="Simpson J.R."/>
            <person name="Lauterbach L."/>
            <person name="Steele A.D."/>
            <person name="Gui C."/>
            <person name="Meng S."/>
            <person name="Li G."/>
            <person name="Viehrig K."/>
            <person name="Ye F."/>
            <person name="Su P."/>
            <person name="Kiefer A.F."/>
            <person name="Nichols A."/>
            <person name="Cepeda A.J."/>
            <person name="Yan W."/>
            <person name="Fan B."/>
            <person name="Jiang Y."/>
            <person name="Adhikari A."/>
            <person name="Zheng C.-J."/>
            <person name="Schuster L."/>
            <person name="Cowan T.M."/>
            <person name="Smanski M.J."/>
            <person name="Chevrette M.G."/>
            <person name="De Carvalho L.P.S."/>
            <person name="Shen B."/>
        </authorList>
    </citation>
    <scope>NUCLEOTIDE SEQUENCE [LARGE SCALE GENOMIC DNA]</scope>
    <source>
        <strain evidence="1 2">NPDC001166</strain>
    </source>
</reference>
<gene>
    <name evidence="1" type="ORF">ABT272_30840</name>
</gene>
<keyword evidence="2" id="KW-1185">Reference proteome</keyword>
<evidence type="ECO:0000313" key="2">
    <source>
        <dbReference type="Proteomes" id="UP001470023"/>
    </source>
</evidence>
<organism evidence="1 2">
    <name type="scientific">Streptomyces sp. 900105245</name>
    <dbReference type="NCBI Taxonomy" id="3154379"/>
    <lineage>
        <taxon>Bacteria</taxon>
        <taxon>Bacillati</taxon>
        <taxon>Actinomycetota</taxon>
        <taxon>Actinomycetes</taxon>
        <taxon>Kitasatosporales</taxon>
        <taxon>Streptomycetaceae</taxon>
        <taxon>Streptomyces</taxon>
    </lineage>
</organism>
<dbReference type="RefSeq" id="WP_352064929.1">
    <property type="nucleotide sequence ID" value="NZ_JBEPAZ010000037.1"/>
</dbReference>
<dbReference type="Proteomes" id="UP001470023">
    <property type="component" value="Unassembled WGS sequence"/>
</dbReference>